<name>A0A392UR63_9FABA</name>
<dbReference type="EMBL" id="LXQA010880500">
    <property type="protein sequence ID" value="MCI75338.1"/>
    <property type="molecule type" value="Genomic_DNA"/>
</dbReference>
<evidence type="ECO:0000313" key="2">
    <source>
        <dbReference type="Proteomes" id="UP000265520"/>
    </source>
</evidence>
<sequence length="47" mass="5454">EGGFGIRKLDGNEEEDLRRDEVEEEKCERLSFKVALPAIMLRCLFVL</sequence>
<reference evidence="1 2" key="1">
    <citation type="journal article" date="2018" name="Front. Plant Sci.">
        <title>Red Clover (Trifolium pratense) and Zigzag Clover (T. medium) - A Picture of Genomic Similarities and Differences.</title>
        <authorList>
            <person name="Dluhosova J."/>
            <person name="Istvanek J."/>
            <person name="Nedelnik J."/>
            <person name="Repkova J."/>
        </authorList>
    </citation>
    <scope>NUCLEOTIDE SEQUENCE [LARGE SCALE GENOMIC DNA]</scope>
    <source>
        <strain evidence="2">cv. 10/8</strain>
        <tissue evidence="1">Leaf</tissue>
    </source>
</reference>
<protein>
    <submittedName>
        <fullName evidence="1">Uncharacterized protein</fullName>
    </submittedName>
</protein>
<comment type="caution">
    <text evidence="1">The sequence shown here is derived from an EMBL/GenBank/DDBJ whole genome shotgun (WGS) entry which is preliminary data.</text>
</comment>
<evidence type="ECO:0000313" key="1">
    <source>
        <dbReference type="EMBL" id="MCI75338.1"/>
    </source>
</evidence>
<organism evidence="1 2">
    <name type="scientific">Trifolium medium</name>
    <dbReference type="NCBI Taxonomy" id="97028"/>
    <lineage>
        <taxon>Eukaryota</taxon>
        <taxon>Viridiplantae</taxon>
        <taxon>Streptophyta</taxon>
        <taxon>Embryophyta</taxon>
        <taxon>Tracheophyta</taxon>
        <taxon>Spermatophyta</taxon>
        <taxon>Magnoliopsida</taxon>
        <taxon>eudicotyledons</taxon>
        <taxon>Gunneridae</taxon>
        <taxon>Pentapetalae</taxon>
        <taxon>rosids</taxon>
        <taxon>fabids</taxon>
        <taxon>Fabales</taxon>
        <taxon>Fabaceae</taxon>
        <taxon>Papilionoideae</taxon>
        <taxon>50 kb inversion clade</taxon>
        <taxon>NPAAA clade</taxon>
        <taxon>Hologalegina</taxon>
        <taxon>IRL clade</taxon>
        <taxon>Trifolieae</taxon>
        <taxon>Trifolium</taxon>
    </lineage>
</organism>
<dbReference type="Proteomes" id="UP000265520">
    <property type="component" value="Unassembled WGS sequence"/>
</dbReference>
<keyword evidence="2" id="KW-1185">Reference proteome</keyword>
<feature type="non-terminal residue" evidence="1">
    <location>
        <position position="1"/>
    </location>
</feature>
<proteinExistence type="predicted"/>
<dbReference type="AlphaFoldDB" id="A0A392UR63"/>
<accession>A0A392UR63</accession>